<dbReference type="RefSeq" id="WP_120348488.1">
    <property type="nucleotide sequence ID" value="NZ_MCAS01000056.1"/>
</dbReference>
<dbReference type="InterPro" id="IPR042188">
    <property type="entry name" value="MmgE/PrpD_sf_2"/>
</dbReference>
<dbReference type="Proteomes" id="UP000283709">
    <property type="component" value="Unassembled WGS sequence"/>
</dbReference>
<dbReference type="Pfam" id="PF19305">
    <property type="entry name" value="MmgE_PrpD_C"/>
    <property type="match status" value="1"/>
</dbReference>
<dbReference type="PANTHER" id="PTHR16943">
    <property type="entry name" value="2-METHYLCITRATE DEHYDRATASE-RELATED"/>
    <property type="match status" value="1"/>
</dbReference>
<evidence type="ECO:0000313" key="5">
    <source>
        <dbReference type="Proteomes" id="UP000283709"/>
    </source>
</evidence>
<dbReference type="EMBL" id="MCAS01000056">
    <property type="protein sequence ID" value="RKF33370.1"/>
    <property type="molecule type" value="Genomic_DNA"/>
</dbReference>
<dbReference type="InterPro" id="IPR045337">
    <property type="entry name" value="MmgE_PrpD_C"/>
</dbReference>
<dbReference type="Gene3D" id="3.30.1330.120">
    <property type="entry name" value="2-methylcitrate dehydratase PrpD"/>
    <property type="match status" value="1"/>
</dbReference>
<dbReference type="InterPro" id="IPR005656">
    <property type="entry name" value="MmgE_PrpD"/>
</dbReference>
<dbReference type="PANTHER" id="PTHR16943:SF8">
    <property type="entry name" value="2-METHYLCITRATE DEHYDRATASE"/>
    <property type="match status" value="1"/>
</dbReference>
<proteinExistence type="inferred from homology"/>
<evidence type="ECO:0000259" key="2">
    <source>
        <dbReference type="Pfam" id="PF03972"/>
    </source>
</evidence>
<evidence type="ECO:0000256" key="1">
    <source>
        <dbReference type="ARBA" id="ARBA00006174"/>
    </source>
</evidence>
<reference evidence="4 5" key="1">
    <citation type="submission" date="2016-07" db="EMBL/GenBank/DDBJ databases">
        <title>Genome analysis of Burkholderia fungorum ES3-20.</title>
        <authorList>
            <person name="Xu D."/>
            <person name="Yao R."/>
            <person name="Zheng S."/>
        </authorList>
    </citation>
    <scope>NUCLEOTIDE SEQUENCE [LARGE SCALE GENOMIC DNA]</scope>
    <source>
        <strain evidence="4 5">ES3-20</strain>
    </source>
</reference>
<name>A0A420FK93_9BURK</name>
<gene>
    <name evidence="4" type="ORF">BCY88_09915</name>
</gene>
<dbReference type="Gene3D" id="1.10.4100.10">
    <property type="entry name" value="2-methylcitrate dehydratase PrpD"/>
    <property type="match status" value="1"/>
</dbReference>
<dbReference type="OrthoDB" id="9791416at2"/>
<feature type="domain" description="MmgE/PrpD C-terminal" evidence="3">
    <location>
        <begin position="266"/>
        <end position="433"/>
    </location>
</feature>
<comment type="caution">
    <text evidence="4">The sequence shown here is derived from an EMBL/GenBank/DDBJ whole genome shotgun (WGS) entry which is preliminary data.</text>
</comment>
<dbReference type="InterPro" id="IPR036148">
    <property type="entry name" value="MmgE/PrpD_sf"/>
</dbReference>
<dbReference type="AlphaFoldDB" id="A0A420FK93"/>
<dbReference type="GO" id="GO:0016829">
    <property type="term" value="F:lyase activity"/>
    <property type="evidence" value="ECO:0007669"/>
    <property type="project" value="InterPro"/>
</dbReference>
<dbReference type="InterPro" id="IPR042183">
    <property type="entry name" value="MmgE/PrpD_sf_1"/>
</dbReference>
<feature type="domain" description="MmgE/PrpD N-terminal" evidence="2">
    <location>
        <begin position="4"/>
        <end position="246"/>
    </location>
</feature>
<protein>
    <submittedName>
        <fullName evidence="4">2-methylcitrate dehydratase</fullName>
    </submittedName>
</protein>
<comment type="similarity">
    <text evidence="1">Belongs to the PrpD family.</text>
</comment>
<dbReference type="InterPro" id="IPR045336">
    <property type="entry name" value="MmgE_PrpD_N"/>
</dbReference>
<dbReference type="SUPFAM" id="SSF103378">
    <property type="entry name" value="2-methylcitrate dehydratase PrpD"/>
    <property type="match status" value="1"/>
</dbReference>
<organism evidence="4 5">
    <name type="scientific">Paraburkholderia fungorum</name>
    <dbReference type="NCBI Taxonomy" id="134537"/>
    <lineage>
        <taxon>Bacteria</taxon>
        <taxon>Pseudomonadati</taxon>
        <taxon>Pseudomonadota</taxon>
        <taxon>Betaproteobacteria</taxon>
        <taxon>Burkholderiales</taxon>
        <taxon>Burkholderiaceae</taxon>
        <taxon>Paraburkholderia</taxon>
    </lineage>
</organism>
<evidence type="ECO:0000313" key="4">
    <source>
        <dbReference type="EMBL" id="RKF33370.1"/>
    </source>
</evidence>
<sequence>MILETFAQYVADEAKRTLPPEVTHAAKRALIDWFSALLPGTKVSPATNLFHAHASELGQGKSSLPGFATTAHAGVAAWINGSASHAVEFDDIFRDAVYHPGCPTIAAALALAEQHSTTGAALLKAITIGYEVSTRIGAAVQPAHYRYFHTTGTVGCFGAAAAGAALVQPGAAAVALNAMATSATFASGLQQAFRSDAMTKALHAGHAAWVGVMAAQGSGHGITGVADILEGEVGFGAALCASPDWSKVTDGLGSRYNIEKVTQKNHGCCGHTFAAIDAMLALVTEHRLRPDQIRTIRIKTYRVAIEVAGIPQPCSAFEAKFSLAYVVSHAALYGAVRLDAFSADRLADPLLRSLMERVHLEPDPELTAGFPGMRAARVTVVLDDGQQLEHFAPYRRGDPEEPLTDAEIEDKFLELASPVIGDAKAHRLLVNLWQVDELDVVGLTLSALGKNSLTM</sequence>
<evidence type="ECO:0000259" key="3">
    <source>
        <dbReference type="Pfam" id="PF19305"/>
    </source>
</evidence>
<accession>A0A420FK93</accession>
<dbReference type="Pfam" id="PF03972">
    <property type="entry name" value="MmgE_PrpD_N"/>
    <property type="match status" value="1"/>
</dbReference>